<dbReference type="SUPFAM" id="SSF48371">
    <property type="entry name" value="ARM repeat"/>
    <property type="match status" value="1"/>
</dbReference>
<comment type="similarity">
    <text evidence="1">Belongs to the exportin family.</text>
</comment>
<evidence type="ECO:0000256" key="1">
    <source>
        <dbReference type="ARBA" id="ARBA00009466"/>
    </source>
</evidence>
<dbReference type="GO" id="GO:0031267">
    <property type="term" value="F:small GTPase binding"/>
    <property type="evidence" value="ECO:0007669"/>
    <property type="project" value="InterPro"/>
</dbReference>
<dbReference type="Pfam" id="PF08389">
    <property type="entry name" value="Xpo1"/>
    <property type="match status" value="1"/>
</dbReference>
<evidence type="ECO:0008006" key="6">
    <source>
        <dbReference type="Google" id="ProtNLM"/>
    </source>
</evidence>
<dbReference type="PANTHER" id="PTHR11223:SF3">
    <property type="entry name" value="EXPORTIN-5"/>
    <property type="match status" value="1"/>
</dbReference>
<dbReference type="InterPro" id="IPR001494">
    <property type="entry name" value="Importin-beta_N"/>
</dbReference>
<accession>A0AAW2HXI0</accession>
<dbReference type="InterPro" id="IPR011989">
    <property type="entry name" value="ARM-like"/>
</dbReference>
<dbReference type="Pfam" id="PF03810">
    <property type="entry name" value="IBN_N"/>
    <property type="match status" value="1"/>
</dbReference>
<dbReference type="InterPro" id="IPR013598">
    <property type="entry name" value="Exportin-1/Importin-b-like"/>
</dbReference>
<reference evidence="5" key="1">
    <citation type="journal article" date="2024" name="Gigascience">
        <title>Chromosome-level genome of the poultry shaft louse Menopon gallinae provides insight into the host-switching and adaptive evolution of parasitic lice.</title>
        <authorList>
            <person name="Xu Y."/>
            <person name="Ma L."/>
            <person name="Liu S."/>
            <person name="Liang Y."/>
            <person name="Liu Q."/>
            <person name="He Z."/>
            <person name="Tian L."/>
            <person name="Duan Y."/>
            <person name="Cai W."/>
            <person name="Li H."/>
            <person name="Song F."/>
        </authorList>
    </citation>
    <scope>NUCLEOTIDE SEQUENCE</scope>
    <source>
        <strain evidence="5">Cailab_2023a</strain>
    </source>
</reference>
<evidence type="ECO:0000259" key="3">
    <source>
        <dbReference type="Pfam" id="PF08389"/>
    </source>
</evidence>
<dbReference type="GO" id="GO:0042565">
    <property type="term" value="C:RNA nuclear export complex"/>
    <property type="evidence" value="ECO:0007669"/>
    <property type="project" value="TreeGrafter"/>
</dbReference>
<dbReference type="InterPro" id="IPR016024">
    <property type="entry name" value="ARM-type_fold"/>
</dbReference>
<proteinExistence type="inferred from homology"/>
<dbReference type="GO" id="GO:0006405">
    <property type="term" value="P:RNA export from nucleus"/>
    <property type="evidence" value="ECO:0007669"/>
    <property type="project" value="TreeGrafter"/>
</dbReference>
<dbReference type="Pfam" id="PF19273">
    <property type="entry name" value="Exportin-5"/>
    <property type="match status" value="1"/>
</dbReference>
<name>A0AAW2HXI0_9NEOP</name>
<dbReference type="GO" id="GO:0005737">
    <property type="term" value="C:cytoplasm"/>
    <property type="evidence" value="ECO:0007669"/>
    <property type="project" value="TreeGrafter"/>
</dbReference>
<feature type="domain" description="Exportin-1/Importin-beta-like" evidence="3">
    <location>
        <begin position="109"/>
        <end position="266"/>
    </location>
</feature>
<evidence type="ECO:0000259" key="2">
    <source>
        <dbReference type="Pfam" id="PF03810"/>
    </source>
</evidence>
<dbReference type="GO" id="GO:0006611">
    <property type="term" value="P:protein export from nucleus"/>
    <property type="evidence" value="ECO:0007669"/>
    <property type="project" value="InterPro"/>
</dbReference>
<protein>
    <recommendedName>
        <fullName evidence="6">Exportin-5</fullName>
    </recommendedName>
</protein>
<feature type="domain" description="Exportin-5 C-terminal" evidence="4">
    <location>
        <begin position="308"/>
        <end position="1169"/>
    </location>
</feature>
<dbReference type="PANTHER" id="PTHR11223">
    <property type="entry name" value="EXPORTIN 1/5"/>
    <property type="match status" value="1"/>
</dbReference>
<dbReference type="InterPro" id="IPR045478">
    <property type="entry name" value="Exportin-5_C"/>
</dbReference>
<dbReference type="InterPro" id="IPR045065">
    <property type="entry name" value="XPO1/5"/>
</dbReference>
<dbReference type="AlphaFoldDB" id="A0AAW2HXI0"/>
<dbReference type="GO" id="GO:0005634">
    <property type="term" value="C:nucleus"/>
    <property type="evidence" value="ECO:0007669"/>
    <property type="project" value="TreeGrafter"/>
</dbReference>
<organism evidence="5">
    <name type="scientific">Menopon gallinae</name>
    <name type="common">poultry shaft louse</name>
    <dbReference type="NCBI Taxonomy" id="328185"/>
    <lineage>
        <taxon>Eukaryota</taxon>
        <taxon>Metazoa</taxon>
        <taxon>Ecdysozoa</taxon>
        <taxon>Arthropoda</taxon>
        <taxon>Hexapoda</taxon>
        <taxon>Insecta</taxon>
        <taxon>Pterygota</taxon>
        <taxon>Neoptera</taxon>
        <taxon>Paraneoptera</taxon>
        <taxon>Psocodea</taxon>
        <taxon>Troctomorpha</taxon>
        <taxon>Phthiraptera</taxon>
        <taxon>Amblycera</taxon>
        <taxon>Menoponidae</taxon>
        <taxon>Menopon</taxon>
    </lineage>
</organism>
<dbReference type="GO" id="GO:0005049">
    <property type="term" value="F:nuclear export signal receptor activity"/>
    <property type="evidence" value="ECO:0007669"/>
    <property type="project" value="InterPro"/>
</dbReference>
<dbReference type="EMBL" id="JARGDH010000003">
    <property type="protein sequence ID" value="KAL0274098.1"/>
    <property type="molecule type" value="Genomic_DNA"/>
</dbReference>
<feature type="domain" description="Importin N-terminal" evidence="2">
    <location>
        <begin position="39"/>
        <end position="97"/>
    </location>
</feature>
<evidence type="ECO:0000259" key="4">
    <source>
        <dbReference type="Pfam" id="PF19273"/>
    </source>
</evidence>
<dbReference type="Gene3D" id="1.25.10.10">
    <property type="entry name" value="Leucine-rich Repeat Variant"/>
    <property type="match status" value="1"/>
</dbReference>
<comment type="caution">
    <text evidence="5">The sequence shown here is derived from an EMBL/GenBank/DDBJ whole genome shotgun (WGS) entry which is preliminary data.</text>
</comment>
<sequence length="1207" mass="137659">MATPEMISDMAAELVRALEVTMNPMATQALRQEAYTAYEHFKECSPYAAQVGLYLVQSEWAKDYTAHFGLQLMEHCVKYRWNQLSQSQKLFIKENTMRLLMAGTQRELHIKDALSRIVVEMVKREWPQQWPTLLAELNVASVQGATQAEIVLLIFLRLCEDVALLQTLESTQRRKDLFQALNTNMTDIFSFLLHLVTMHVDLFKKSQNAEQAAAHSRVVQTGLTTLSSFVEWVNYLHLTAENNVLLVILCTLLEDENFQNNAVECLLQIVSRKGPAEERKFLLEWFDLKSLNFILNAASNVSKRSLNESNYLFIKKLTQVLTGFGSHFCSLWGKDDFAATPARSEHLDMFLNVMLSFSRHPSLTMVRCANTLWQSFFKHQLISRDPVFQKYIPQWVETTAPKIIRVFYPVSRVPTTDQDTAAVLDFDSEEEFYDFFLKTRTEILETFRKATDVAPYVTFIYVEKWFRSILQQSLETVGVNEQSFCNIQSPMYLQWDAMANLLDRVLSRLVHLESTVRPSTVSGLELLELCLNFNPIDPLILSVLLSCISALFVFLSMATAEQSVTILPRVLDKIFAASAFSFPGQTKENRSRTVQNVRRHAGALLVKIGQRYPLLLLPLFDQINHTVRTISKDPQISKMEQITLQEALLLICNHFNEYNKQSQFVADVIRSGTEVWFEMEPAFRSPADFMAFVGLDKPPVEPSSEDINGQNRSQIVFCTQLFYSVIIRSTWPEDPDRAARGGFVVGKTSAGNPVYRNPAAPHIIPVLPNILSLIKVLNSLWTPDSLSRLSQGYKAAHQMLEMEKANLLGLNNPSASHLDPDGGKAKVHSPLERMQIFLQTVHENCYHILGNAGPSLGKDFYQIPQLANALITVIFNNLEFVPDYRIRPIIRTFFKNFISACPKVHYEDVLLPVLSIFLPYMLTRLTKRWEYITQMKTETNTDEENSDAQEIVEEKLNSLITREYTDVLKICLVGGCNDPNQDCEVMDQDEMAEPSTAHRAVNQFFTEAVSELGVILIRTDNTCQVIVLTLLRLLTWQDSSSCIKSAGLLYSVVRHLSADDALNEHIVAHIMTTVLQALQIHGEYESIQGILLTLGAQLYEMLRPKYTCLLKILMQIPNVNQQDIQKFDEKIMNMSQNHKTSNKLDKTTRDLFRKITHSLIGRTISQLFKKEVKIVDLPKMEMPKKVKWDVDNLGNDYCISNLLSAGN</sequence>
<evidence type="ECO:0000313" key="5">
    <source>
        <dbReference type="EMBL" id="KAL0274098.1"/>
    </source>
</evidence>
<dbReference type="GO" id="GO:0003723">
    <property type="term" value="F:RNA binding"/>
    <property type="evidence" value="ECO:0007669"/>
    <property type="project" value="TreeGrafter"/>
</dbReference>
<gene>
    <name evidence="5" type="ORF">PYX00_006610</name>
</gene>